<dbReference type="CDD" id="cd03822">
    <property type="entry name" value="GT4_mannosyltransferase-like"/>
    <property type="match status" value="1"/>
</dbReference>
<sequence>MKIVILGNYMPRRCGIATFTTNLANSILAANDNQGTKNEVFVVAMNDHDQVYEYPDIVKCTIRQQEAKDYSIAANLINDIDADVCIFQHEFGIFGGESGVYVLNLLQQLKMPIVTTLHTILQTPSYHEKHILKKIGQLSQKLVVMSHLAIDFLTAIYEIPLQKIEFIHHGVPDFSNIEATNTRFDYSGKKVLGTFGFLGRSKGIETVINALPKVIKKHPNVVYVVLGQTHPNVKKHSNEEYRDYLKDLAKSNNVADNVIFEDAFFKEEDIKSFLVESDIYITPYLNEAQITSGTICYAIGAGACIVSTPFWHAKELLAYNKGKTFPFGNSDALAETLCDLLDNPDSIDQIKAAAFNYGKELYWDKIGLRYIKVLSNTDNKPPTNLEEKPLTMPKFSMDHIKRLTDDMGIIEHANYSVPDYKEGYCLDDNSRALLLVLMAYEFGIDRNSLELSEVYLRYIKLMQMEDGFFHNDMSYEKKFLDEKGSEDSFGRTIWAMGYLIRLAPNDSHFQFAKDIFFKAYHHFEKITSIRAIASVIIGLCHFLKRYPDNEGIIHLTNLLTYKLLHQYKEESDKDWKWFEPVLCYDNAIIPLALWHAYDLIKDKEIYDVASKSTDFLDKETYKNNRISLVGNTWYYKGKKRPAHGQQPINAMAMTMMYNKAFEITKEKKYHERMLISFSWFTGNNDLLIPLYDEESKGCCDGLEPHCVNRNQGAESTISYLLSYLTVWNSQQNVLEDSQNVLAEDEIFTI</sequence>
<dbReference type="Pfam" id="PF00534">
    <property type="entry name" value="Glycos_transf_1"/>
    <property type="match status" value="1"/>
</dbReference>
<dbReference type="OrthoDB" id="9765330at2"/>
<dbReference type="GO" id="GO:0016740">
    <property type="term" value="F:transferase activity"/>
    <property type="evidence" value="ECO:0007669"/>
    <property type="project" value="UniProtKB-KW"/>
</dbReference>
<reference evidence="2 3" key="1">
    <citation type="submission" date="2018-01" db="EMBL/GenBank/DDBJ databases">
        <title>Complete genome sequence of Flavivirga eckloniae ECD14 isolated from seaweed Ecklonia cava.</title>
        <authorList>
            <person name="Lee J.H."/>
            <person name="Baik K.S."/>
            <person name="Seong C.N."/>
        </authorList>
    </citation>
    <scope>NUCLEOTIDE SEQUENCE [LARGE SCALE GENOMIC DNA]</scope>
    <source>
        <strain evidence="2 3">ECD14</strain>
    </source>
</reference>
<dbReference type="KEGG" id="fek:C1H87_17490"/>
<dbReference type="Proteomes" id="UP000235826">
    <property type="component" value="Chromosome"/>
</dbReference>
<dbReference type="InterPro" id="IPR001296">
    <property type="entry name" value="Glyco_trans_1"/>
</dbReference>
<dbReference type="Gene3D" id="3.40.50.2000">
    <property type="entry name" value="Glycogen Phosphorylase B"/>
    <property type="match status" value="2"/>
</dbReference>
<proteinExistence type="predicted"/>
<dbReference type="SUPFAM" id="SSF48208">
    <property type="entry name" value="Six-hairpin glycosidases"/>
    <property type="match status" value="1"/>
</dbReference>
<dbReference type="PANTHER" id="PTHR12526">
    <property type="entry name" value="GLYCOSYLTRANSFERASE"/>
    <property type="match status" value="1"/>
</dbReference>
<dbReference type="EMBL" id="CP025791">
    <property type="protein sequence ID" value="AUP80406.1"/>
    <property type="molecule type" value="Genomic_DNA"/>
</dbReference>
<dbReference type="AlphaFoldDB" id="A0A2K9PTL4"/>
<keyword evidence="3" id="KW-1185">Reference proteome</keyword>
<evidence type="ECO:0000313" key="3">
    <source>
        <dbReference type="Proteomes" id="UP000235826"/>
    </source>
</evidence>
<dbReference type="GO" id="GO:0005975">
    <property type="term" value="P:carbohydrate metabolic process"/>
    <property type="evidence" value="ECO:0007669"/>
    <property type="project" value="InterPro"/>
</dbReference>
<dbReference type="SUPFAM" id="SSF53756">
    <property type="entry name" value="UDP-Glycosyltransferase/glycogen phosphorylase"/>
    <property type="match status" value="1"/>
</dbReference>
<evidence type="ECO:0000259" key="1">
    <source>
        <dbReference type="Pfam" id="PF00534"/>
    </source>
</evidence>
<dbReference type="InterPro" id="IPR008928">
    <property type="entry name" value="6-hairpin_glycosidase_sf"/>
</dbReference>
<evidence type="ECO:0000313" key="2">
    <source>
        <dbReference type="EMBL" id="AUP80406.1"/>
    </source>
</evidence>
<dbReference type="RefSeq" id="WP_102757052.1">
    <property type="nucleotide sequence ID" value="NZ_CP025791.1"/>
</dbReference>
<keyword evidence="2" id="KW-0808">Transferase</keyword>
<name>A0A2K9PTL4_9FLAO</name>
<dbReference type="PANTHER" id="PTHR12526:SF572">
    <property type="entry name" value="BLL5144 PROTEIN"/>
    <property type="match status" value="1"/>
</dbReference>
<feature type="domain" description="Glycosyl transferase family 1" evidence="1">
    <location>
        <begin position="187"/>
        <end position="354"/>
    </location>
</feature>
<protein>
    <submittedName>
        <fullName evidence="2">Glycosyl transferase</fullName>
    </submittedName>
</protein>
<gene>
    <name evidence="2" type="ORF">C1H87_17490</name>
</gene>
<accession>A0A2K9PTL4</accession>
<organism evidence="2 3">
    <name type="scientific">Flavivirga eckloniae</name>
    <dbReference type="NCBI Taxonomy" id="1803846"/>
    <lineage>
        <taxon>Bacteria</taxon>
        <taxon>Pseudomonadati</taxon>
        <taxon>Bacteroidota</taxon>
        <taxon>Flavobacteriia</taxon>
        <taxon>Flavobacteriales</taxon>
        <taxon>Flavobacteriaceae</taxon>
        <taxon>Flavivirga</taxon>
    </lineage>
</organism>